<keyword evidence="1" id="KW-0175">Coiled coil</keyword>
<feature type="compositionally biased region" description="Acidic residues" evidence="2">
    <location>
        <begin position="99"/>
        <end position="130"/>
    </location>
</feature>
<feature type="region of interest" description="Disordered" evidence="2">
    <location>
        <begin position="230"/>
        <end position="260"/>
    </location>
</feature>
<feature type="compositionally biased region" description="Low complexity" evidence="2">
    <location>
        <begin position="176"/>
        <end position="186"/>
    </location>
</feature>
<organism evidence="3 4">
    <name type="scientific">Galendromus occidentalis</name>
    <name type="common">western predatory mite</name>
    <dbReference type="NCBI Taxonomy" id="34638"/>
    <lineage>
        <taxon>Eukaryota</taxon>
        <taxon>Metazoa</taxon>
        <taxon>Ecdysozoa</taxon>
        <taxon>Arthropoda</taxon>
        <taxon>Chelicerata</taxon>
        <taxon>Arachnida</taxon>
        <taxon>Acari</taxon>
        <taxon>Parasitiformes</taxon>
        <taxon>Mesostigmata</taxon>
        <taxon>Gamasina</taxon>
        <taxon>Phytoseioidea</taxon>
        <taxon>Phytoseiidae</taxon>
        <taxon>Typhlodrominae</taxon>
        <taxon>Galendromus</taxon>
    </lineage>
</organism>
<dbReference type="Proteomes" id="UP000694867">
    <property type="component" value="Unplaced"/>
</dbReference>
<reference evidence="4" key="1">
    <citation type="submission" date="2025-08" db="UniProtKB">
        <authorList>
            <consortium name="RefSeq"/>
        </authorList>
    </citation>
    <scope>IDENTIFICATION</scope>
</reference>
<protein>
    <submittedName>
        <fullName evidence="4">Uncharacterized protein LOC100901804</fullName>
    </submittedName>
</protein>
<evidence type="ECO:0000313" key="4">
    <source>
        <dbReference type="RefSeq" id="XP_003737890.1"/>
    </source>
</evidence>
<proteinExistence type="predicted"/>
<dbReference type="RefSeq" id="XP_003737890.1">
    <property type="nucleotide sequence ID" value="XM_003737842.1"/>
</dbReference>
<keyword evidence="3" id="KW-1185">Reference proteome</keyword>
<feature type="region of interest" description="Disordered" evidence="2">
    <location>
        <begin position="88"/>
        <end position="130"/>
    </location>
</feature>
<feature type="region of interest" description="Disordered" evidence="2">
    <location>
        <begin position="158"/>
        <end position="204"/>
    </location>
</feature>
<feature type="coiled-coil region" evidence="1">
    <location>
        <begin position="5"/>
        <end position="80"/>
    </location>
</feature>
<dbReference type="GeneID" id="100901804"/>
<evidence type="ECO:0000256" key="1">
    <source>
        <dbReference type="SAM" id="Coils"/>
    </source>
</evidence>
<dbReference type="AlphaFoldDB" id="A0AAJ6QMT2"/>
<dbReference type="KEGG" id="goe:100901804"/>
<name>A0AAJ6QMT2_9ACAR</name>
<evidence type="ECO:0000313" key="3">
    <source>
        <dbReference type="Proteomes" id="UP000694867"/>
    </source>
</evidence>
<gene>
    <name evidence="4" type="primary">LOC100901804</name>
</gene>
<accession>A0AAJ6QMT2</accession>
<sequence>MKMRLSEVQDELSQKQDEIVKLRTEASNQIRNIELYWQERLTKEMKELCYIKEQEVESLRDEFNKQVKQLTDKINSLQTIMKLTGQDQPVAVPIVEEPSTSEEQDPEDVEEDTDDDVESIEEIDGGQSDEEFEEIIEEIIELSPCAQRAAALKHNPLVKSPSASLEAGASRTTFPGSLLKKSSSSGDCRPSSKGKRVSFAEDRGDLPMLLRYNPDVSCMDILRPLEEQFMSKKKRSSIIRQSVKRSQTKDEPRDSQQTQF</sequence>
<evidence type="ECO:0000256" key="2">
    <source>
        <dbReference type="SAM" id="MobiDB-lite"/>
    </source>
</evidence>